<feature type="region of interest" description="Disordered" evidence="1">
    <location>
        <begin position="18"/>
        <end position="54"/>
    </location>
</feature>
<dbReference type="AlphaFoldDB" id="A0A644U593"/>
<organism evidence="2">
    <name type="scientific">bioreactor metagenome</name>
    <dbReference type="NCBI Taxonomy" id="1076179"/>
    <lineage>
        <taxon>unclassified sequences</taxon>
        <taxon>metagenomes</taxon>
        <taxon>ecological metagenomes</taxon>
    </lineage>
</organism>
<proteinExistence type="predicted"/>
<evidence type="ECO:0000313" key="2">
    <source>
        <dbReference type="EMBL" id="MPL74063.1"/>
    </source>
</evidence>
<gene>
    <name evidence="2" type="ORF">SDC9_19872</name>
</gene>
<protein>
    <submittedName>
        <fullName evidence="2">Uncharacterized protein</fullName>
    </submittedName>
</protein>
<reference evidence="2" key="1">
    <citation type="submission" date="2019-08" db="EMBL/GenBank/DDBJ databases">
        <authorList>
            <person name="Kucharzyk K."/>
            <person name="Murdoch R.W."/>
            <person name="Higgins S."/>
            <person name="Loffler F."/>
        </authorList>
    </citation>
    <scope>NUCLEOTIDE SEQUENCE</scope>
</reference>
<accession>A0A644U593</accession>
<comment type="caution">
    <text evidence="2">The sequence shown here is derived from an EMBL/GenBank/DDBJ whole genome shotgun (WGS) entry which is preliminary data.</text>
</comment>
<evidence type="ECO:0000256" key="1">
    <source>
        <dbReference type="SAM" id="MobiDB-lite"/>
    </source>
</evidence>
<sequence length="54" mass="5657">MRRIGPALIAAISMRAARTAAQTPGTNPQRDQAIRAASAGRDVVQSADANAVRR</sequence>
<name>A0A644U593_9ZZZZ</name>
<dbReference type="EMBL" id="VSSQ01000078">
    <property type="protein sequence ID" value="MPL74063.1"/>
    <property type="molecule type" value="Genomic_DNA"/>
</dbReference>